<name>A0A552HR57_MICVR</name>
<protein>
    <recommendedName>
        <fullName evidence="3">NAD-dependent epimerase/dehydratase family protein</fullName>
    </recommendedName>
</protein>
<sequence length="75" mass="8213">MQGTPIPQLLGDQWSGKKVLVTGASRFKGSWLCKALLELPLRVDAAISMAGNLPASRKISVLMDRYCSPVHYQIV</sequence>
<evidence type="ECO:0000313" key="2">
    <source>
        <dbReference type="Proteomes" id="UP000320674"/>
    </source>
</evidence>
<dbReference type="InterPro" id="IPR036291">
    <property type="entry name" value="NAD(P)-bd_dom_sf"/>
</dbReference>
<evidence type="ECO:0008006" key="3">
    <source>
        <dbReference type="Google" id="ProtNLM"/>
    </source>
</evidence>
<dbReference type="Proteomes" id="UP000320674">
    <property type="component" value="Unassembled WGS sequence"/>
</dbReference>
<proteinExistence type="predicted"/>
<dbReference type="AlphaFoldDB" id="A0A552HR57"/>
<comment type="caution">
    <text evidence="1">The sequence shown here is derived from an EMBL/GenBank/DDBJ whole genome shotgun (WGS) entry which is preliminary data.</text>
</comment>
<evidence type="ECO:0000313" key="1">
    <source>
        <dbReference type="EMBL" id="TRU73714.1"/>
    </source>
</evidence>
<organism evidence="1 2">
    <name type="scientific">Microcystis viridis Mv_BB_P_19951000_S68D</name>
    <dbReference type="NCBI Taxonomy" id="2486270"/>
    <lineage>
        <taxon>Bacteria</taxon>
        <taxon>Bacillati</taxon>
        <taxon>Cyanobacteriota</taxon>
        <taxon>Cyanophyceae</taxon>
        <taxon>Oscillatoriophycideae</taxon>
        <taxon>Chroococcales</taxon>
        <taxon>Microcystaceae</taxon>
        <taxon>Microcystis</taxon>
    </lineage>
</organism>
<dbReference type="EMBL" id="SFAZ01000167">
    <property type="protein sequence ID" value="TRU73714.1"/>
    <property type="molecule type" value="Genomic_DNA"/>
</dbReference>
<dbReference type="SUPFAM" id="SSF51735">
    <property type="entry name" value="NAD(P)-binding Rossmann-fold domains"/>
    <property type="match status" value="1"/>
</dbReference>
<gene>
    <name evidence="1" type="ORF">EWV77_11160</name>
</gene>
<reference evidence="1 2" key="1">
    <citation type="submission" date="2019-01" db="EMBL/GenBank/DDBJ databases">
        <title>Coherence of Microcystis species and biogeography revealed through population genomics.</title>
        <authorList>
            <person name="Perez-Carrascal O.M."/>
            <person name="Terrat Y."/>
            <person name="Giani A."/>
            <person name="Fortin N."/>
            <person name="Tromas N."/>
            <person name="Shapiro B.J."/>
        </authorList>
    </citation>
    <scope>NUCLEOTIDE SEQUENCE [LARGE SCALE GENOMIC DNA]</scope>
    <source>
        <strain evidence="1">Mv_BB_P_19951000_S68D</strain>
    </source>
</reference>
<accession>A0A552HR57</accession>
<dbReference type="Gene3D" id="3.40.50.720">
    <property type="entry name" value="NAD(P)-binding Rossmann-like Domain"/>
    <property type="match status" value="1"/>
</dbReference>